<feature type="disulfide bond" evidence="8">
    <location>
        <begin position="206"/>
        <end position="254"/>
    </location>
</feature>
<dbReference type="PIRSF" id="PIRSF018455">
    <property type="entry name" value="MepA"/>
    <property type="match status" value="1"/>
</dbReference>
<evidence type="ECO:0000256" key="10">
    <source>
        <dbReference type="SAM" id="SignalP"/>
    </source>
</evidence>
<feature type="disulfide bond" evidence="8">
    <location>
        <begin position="235"/>
        <end position="242"/>
    </location>
</feature>
<keyword evidence="4" id="KW-0574">Periplasm</keyword>
<feature type="region of interest" description="Disordered" evidence="9">
    <location>
        <begin position="301"/>
        <end position="353"/>
    </location>
</feature>
<keyword evidence="3 10" id="KW-0732">Signal</keyword>
<keyword evidence="7" id="KW-0482">Metalloprotease</keyword>
<dbReference type="EMBL" id="JACIDV010000007">
    <property type="protein sequence ID" value="MBB3946726.1"/>
    <property type="molecule type" value="Genomic_DNA"/>
</dbReference>
<dbReference type="Gene3D" id="3.30.1380.10">
    <property type="match status" value="1"/>
</dbReference>
<feature type="compositionally biased region" description="Low complexity" evidence="9">
    <location>
        <begin position="301"/>
        <end position="314"/>
    </location>
</feature>
<feature type="signal peptide" evidence="10">
    <location>
        <begin position="1"/>
        <end position="31"/>
    </location>
</feature>
<evidence type="ECO:0000256" key="2">
    <source>
        <dbReference type="ARBA" id="ARBA00022723"/>
    </source>
</evidence>
<reference evidence="11 12" key="1">
    <citation type="submission" date="2020-08" db="EMBL/GenBank/DDBJ databases">
        <title>Genomic Encyclopedia of Type Strains, Phase IV (KMG-IV): sequencing the most valuable type-strain genomes for metagenomic binning, comparative biology and taxonomic classification.</title>
        <authorList>
            <person name="Goeker M."/>
        </authorList>
    </citation>
    <scope>NUCLEOTIDE SEQUENCE [LARGE SCALE GENOMIC DNA]</scope>
    <source>
        <strain evidence="11 12">DSM 26438</strain>
    </source>
</reference>
<evidence type="ECO:0000256" key="4">
    <source>
        <dbReference type="ARBA" id="ARBA00022764"/>
    </source>
</evidence>
<evidence type="ECO:0000256" key="7">
    <source>
        <dbReference type="ARBA" id="ARBA00023049"/>
    </source>
</evidence>
<dbReference type="SUPFAM" id="SSF55166">
    <property type="entry name" value="Hedgehog/DD-peptidase"/>
    <property type="match status" value="1"/>
</dbReference>
<keyword evidence="2" id="KW-0479">Metal-binding</keyword>
<evidence type="ECO:0000256" key="3">
    <source>
        <dbReference type="ARBA" id="ARBA00022729"/>
    </source>
</evidence>
<dbReference type="RefSeq" id="WP_183896709.1">
    <property type="nucleotide sequence ID" value="NZ_JACIDV010000007.1"/>
</dbReference>
<comment type="caution">
    <text evidence="11">The sequence shown here is derived from an EMBL/GenBank/DDBJ whole genome shotgun (WGS) entry which is preliminary data.</text>
</comment>
<dbReference type="GO" id="GO:0046872">
    <property type="term" value="F:metal ion binding"/>
    <property type="evidence" value="ECO:0007669"/>
    <property type="project" value="UniProtKB-KW"/>
</dbReference>
<dbReference type="InterPro" id="IPR005073">
    <property type="entry name" value="Peptidase_M74"/>
</dbReference>
<name>A0A7W6CGG3_9HYPH</name>
<dbReference type="Pfam" id="PF03411">
    <property type="entry name" value="Peptidase_M74"/>
    <property type="match status" value="1"/>
</dbReference>
<sequence length="353" mass="37942">MEKQARGVGKASLLALSVISMLAIDGIAAFAQDAPAKQVFGNIALPSSGPSASYGSYAKGCQSGAVALPTEGQGFQAMRLSRNRRWGQPQMISFIERFAQDAQKIGWPGLLIGDISQPRGGPMLTGHASHQIGLDADIWWRQMPNQIMSAEQRESMPFISMLDKSKFLTVDDRKWSPLNAKLVMMAASYPQVERIFVNPAIKQKLCKTWTGDRTFMGKIRPIYGHDEHFHVRLECPPGAANCKPQAPVGAGDGCDKSLAWWFTKEPWAAPKKDPNAKPPKPPRPMMVSDLPKACAAIAAAPSAGRAASVAAQKSYAPAAPEWDGEDAGPQSSRSGGPMPPADVPRPSSRPSSN</sequence>
<evidence type="ECO:0000313" key="11">
    <source>
        <dbReference type="EMBL" id="MBB3946726.1"/>
    </source>
</evidence>
<feature type="chain" id="PRO_5030776511" evidence="10">
    <location>
        <begin position="32"/>
        <end position="353"/>
    </location>
</feature>
<dbReference type="AlphaFoldDB" id="A0A7W6CGG3"/>
<evidence type="ECO:0000256" key="1">
    <source>
        <dbReference type="ARBA" id="ARBA00022670"/>
    </source>
</evidence>
<keyword evidence="12" id="KW-1185">Reference proteome</keyword>
<evidence type="ECO:0000256" key="8">
    <source>
        <dbReference type="PIRSR" id="PIRSR018455-2"/>
    </source>
</evidence>
<dbReference type="GO" id="GO:0030288">
    <property type="term" value="C:outer membrane-bounded periplasmic space"/>
    <property type="evidence" value="ECO:0007669"/>
    <property type="project" value="InterPro"/>
</dbReference>
<keyword evidence="6" id="KW-0862">Zinc</keyword>
<dbReference type="EC" id="3.4.24.-" evidence="11"/>
<gene>
    <name evidence="11" type="ORF">GGQ73_002680</name>
</gene>
<keyword evidence="1" id="KW-0645">Protease</keyword>
<evidence type="ECO:0000256" key="9">
    <source>
        <dbReference type="SAM" id="MobiDB-lite"/>
    </source>
</evidence>
<dbReference type="GO" id="GO:0008237">
    <property type="term" value="F:metallopeptidase activity"/>
    <property type="evidence" value="ECO:0007669"/>
    <property type="project" value="UniProtKB-KW"/>
</dbReference>
<organism evidence="11 12">
    <name type="scientific">Rhizobium skierniewicense</name>
    <dbReference type="NCBI Taxonomy" id="984260"/>
    <lineage>
        <taxon>Bacteria</taxon>
        <taxon>Pseudomonadati</taxon>
        <taxon>Pseudomonadota</taxon>
        <taxon>Alphaproteobacteria</taxon>
        <taxon>Hyphomicrobiales</taxon>
        <taxon>Rhizobiaceae</taxon>
        <taxon>Rhizobium/Agrobacterium group</taxon>
        <taxon>Rhizobium</taxon>
    </lineage>
</organism>
<feature type="region of interest" description="Disordered" evidence="9">
    <location>
        <begin position="268"/>
        <end position="287"/>
    </location>
</feature>
<keyword evidence="5 11" id="KW-0378">Hydrolase</keyword>
<evidence type="ECO:0000256" key="5">
    <source>
        <dbReference type="ARBA" id="ARBA00022801"/>
    </source>
</evidence>
<proteinExistence type="predicted"/>
<keyword evidence="8" id="KW-1015">Disulfide bond</keyword>
<dbReference type="Proteomes" id="UP000565286">
    <property type="component" value="Unassembled WGS sequence"/>
</dbReference>
<dbReference type="NCBIfam" id="NF006947">
    <property type="entry name" value="PRK09429.1"/>
    <property type="match status" value="1"/>
</dbReference>
<protein>
    <submittedName>
        <fullName evidence="11">Penicillin-insensitive murein endopeptidase</fullName>
        <ecNumber evidence="11">3.4.24.-</ecNumber>
    </submittedName>
</protein>
<dbReference type="GO" id="GO:0004252">
    <property type="term" value="F:serine-type endopeptidase activity"/>
    <property type="evidence" value="ECO:0007669"/>
    <property type="project" value="InterPro"/>
</dbReference>
<evidence type="ECO:0000256" key="6">
    <source>
        <dbReference type="ARBA" id="ARBA00022833"/>
    </source>
</evidence>
<dbReference type="InterPro" id="IPR009045">
    <property type="entry name" value="Zn_M74/Hedgehog-like"/>
</dbReference>
<evidence type="ECO:0000313" key="12">
    <source>
        <dbReference type="Proteomes" id="UP000565286"/>
    </source>
</evidence>
<dbReference type="GO" id="GO:0006508">
    <property type="term" value="P:proteolysis"/>
    <property type="evidence" value="ECO:0007669"/>
    <property type="project" value="UniProtKB-KW"/>
</dbReference>
<accession>A0A7W6CGG3</accession>